<proteinExistence type="predicted"/>
<reference evidence="1" key="4">
    <citation type="submission" date="2019-03" db="UniProtKB">
        <authorList>
            <consortium name="EnsemblPlants"/>
        </authorList>
    </citation>
    <scope>IDENTIFICATION</scope>
</reference>
<organism evidence="1 2">
    <name type="scientific">Aegilops tauschii subsp. strangulata</name>
    <name type="common">Goatgrass</name>
    <dbReference type="NCBI Taxonomy" id="200361"/>
    <lineage>
        <taxon>Eukaryota</taxon>
        <taxon>Viridiplantae</taxon>
        <taxon>Streptophyta</taxon>
        <taxon>Embryophyta</taxon>
        <taxon>Tracheophyta</taxon>
        <taxon>Spermatophyta</taxon>
        <taxon>Magnoliopsida</taxon>
        <taxon>Liliopsida</taxon>
        <taxon>Poales</taxon>
        <taxon>Poaceae</taxon>
        <taxon>BOP clade</taxon>
        <taxon>Pooideae</taxon>
        <taxon>Triticodae</taxon>
        <taxon>Triticeae</taxon>
        <taxon>Triticinae</taxon>
        <taxon>Aegilops</taxon>
    </lineage>
</organism>
<reference evidence="1" key="3">
    <citation type="journal article" date="2017" name="Nature">
        <title>Genome sequence of the progenitor of the wheat D genome Aegilops tauschii.</title>
        <authorList>
            <person name="Luo M.C."/>
            <person name="Gu Y.Q."/>
            <person name="Puiu D."/>
            <person name="Wang H."/>
            <person name="Twardziok S.O."/>
            <person name="Deal K.R."/>
            <person name="Huo N."/>
            <person name="Zhu T."/>
            <person name="Wang L."/>
            <person name="Wang Y."/>
            <person name="McGuire P.E."/>
            <person name="Liu S."/>
            <person name="Long H."/>
            <person name="Ramasamy R.K."/>
            <person name="Rodriguez J.C."/>
            <person name="Van S.L."/>
            <person name="Yuan L."/>
            <person name="Wang Z."/>
            <person name="Xia Z."/>
            <person name="Xiao L."/>
            <person name="Anderson O.D."/>
            <person name="Ouyang S."/>
            <person name="Liang Y."/>
            <person name="Zimin A.V."/>
            <person name="Pertea G."/>
            <person name="Qi P."/>
            <person name="Bennetzen J.L."/>
            <person name="Dai X."/>
            <person name="Dawson M.W."/>
            <person name="Muller H.G."/>
            <person name="Kugler K."/>
            <person name="Rivarola-Duarte L."/>
            <person name="Spannagl M."/>
            <person name="Mayer K.F.X."/>
            <person name="Lu F.H."/>
            <person name="Bevan M.W."/>
            <person name="Leroy P."/>
            <person name="Li P."/>
            <person name="You F.M."/>
            <person name="Sun Q."/>
            <person name="Liu Z."/>
            <person name="Lyons E."/>
            <person name="Wicker T."/>
            <person name="Salzberg S.L."/>
            <person name="Devos K.M."/>
            <person name="Dvorak J."/>
        </authorList>
    </citation>
    <scope>NUCLEOTIDE SEQUENCE [LARGE SCALE GENOMIC DNA]</scope>
    <source>
        <strain evidence="1">cv. AL8/78</strain>
    </source>
</reference>
<evidence type="ECO:0000313" key="2">
    <source>
        <dbReference type="Proteomes" id="UP000015105"/>
    </source>
</evidence>
<name>A0A453I9H4_AEGTS</name>
<reference evidence="2" key="1">
    <citation type="journal article" date="2014" name="Science">
        <title>Ancient hybridizations among the ancestral genomes of bread wheat.</title>
        <authorList>
            <consortium name="International Wheat Genome Sequencing Consortium,"/>
            <person name="Marcussen T."/>
            <person name="Sandve S.R."/>
            <person name="Heier L."/>
            <person name="Spannagl M."/>
            <person name="Pfeifer M."/>
            <person name="Jakobsen K.S."/>
            <person name="Wulff B.B."/>
            <person name="Steuernagel B."/>
            <person name="Mayer K.F."/>
            <person name="Olsen O.A."/>
        </authorList>
    </citation>
    <scope>NUCLEOTIDE SEQUENCE [LARGE SCALE GENOMIC DNA]</scope>
    <source>
        <strain evidence="2">cv. AL8/78</strain>
    </source>
</reference>
<accession>A0A453I9H4</accession>
<evidence type="ECO:0000313" key="1">
    <source>
        <dbReference type="EnsemblPlants" id="AET4Gv20492600.7"/>
    </source>
</evidence>
<keyword evidence="2" id="KW-1185">Reference proteome</keyword>
<sequence length="29" mass="3533">LGFLLIQKDTRFRKVYIKTQDSLYSERTL</sequence>
<reference evidence="1" key="5">
    <citation type="journal article" date="2021" name="G3 (Bethesda)">
        <title>Aegilops tauschii genome assembly Aet v5.0 features greater sequence contiguity and improved annotation.</title>
        <authorList>
            <person name="Wang L."/>
            <person name="Zhu T."/>
            <person name="Rodriguez J.C."/>
            <person name="Deal K.R."/>
            <person name="Dubcovsky J."/>
            <person name="McGuire P.E."/>
            <person name="Lux T."/>
            <person name="Spannagl M."/>
            <person name="Mayer K.F.X."/>
            <person name="Baldrich P."/>
            <person name="Meyers B.C."/>
            <person name="Huo N."/>
            <person name="Gu Y.Q."/>
            <person name="Zhou H."/>
            <person name="Devos K.M."/>
            <person name="Bennetzen J.L."/>
            <person name="Unver T."/>
            <person name="Budak H."/>
            <person name="Gulick P.J."/>
            <person name="Galiba G."/>
            <person name="Kalapos B."/>
            <person name="Nelson D.R."/>
            <person name="Li P."/>
            <person name="You F.M."/>
            <person name="Luo M.C."/>
            <person name="Dvorak J."/>
        </authorList>
    </citation>
    <scope>NUCLEOTIDE SEQUENCE [LARGE SCALE GENOMIC DNA]</scope>
    <source>
        <strain evidence="1">cv. AL8/78</strain>
    </source>
</reference>
<protein>
    <submittedName>
        <fullName evidence="1">Uncharacterized protein</fullName>
    </submittedName>
</protein>
<dbReference type="Proteomes" id="UP000015105">
    <property type="component" value="Chromosome 4D"/>
</dbReference>
<dbReference type="EnsemblPlants" id="AET4Gv20492600.7">
    <property type="protein sequence ID" value="AET4Gv20492600.7"/>
    <property type="gene ID" value="AET4Gv20492600"/>
</dbReference>
<dbReference type="AlphaFoldDB" id="A0A453I9H4"/>
<reference evidence="2" key="2">
    <citation type="journal article" date="2017" name="Nat. Plants">
        <title>The Aegilops tauschii genome reveals multiple impacts of transposons.</title>
        <authorList>
            <person name="Zhao G."/>
            <person name="Zou C."/>
            <person name="Li K."/>
            <person name="Wang K."/>
            <person name="Li T."/>
            <person name="Gao L."/>
            <person name="Zhang X."/>
            <person name="Wang H."/>
            <person name="Yang Z."/>
            <person name="Liu X."/>
            <person name="Jiang W."/>
            <person name="Mao L."/>
            <person name="Kong X."/>
            <person name="Jiao Y."/>
            <person name="Jia J."/>
        </authorList>
    </citation>
    <scope>NUCLEOTIDE SEQUENCE [LARGE SCALE GENOMIC DNA]</scope>
    <source>
        <strain evidence="2">cv. AL8/78</strain>
    </source>
</reference>
<dbReference type="Gramene" id="AET4Gv20492600.7">
    <property type="protein sequence ID" value="AET4Gv20492600.7"/>
    <property type="gene ID" value="AET4Gv20492600"/>
</dbReference>